<dbReference type="STRING" id="673521.SAMN05660991_04384"/>
<proteinExistence type="predicted"/>
<evidence type="ECO:0000313" key="2">
    <source>
        <dbReference type="EMBL" id="SEP26724.1"/>
    </source>
</evidence>
<dbReference type="Proteomes" id="UP000198960">
    <property type="component" value="Unassembled WGS sequence"/>
</dbReference>
<dbReference type="OrthoDB" id="3574881at2"/>
<dbReference type="AlphaFoldDB" id="A0A1H8WGC3"/>
<keyword evidence="3" id="KW-1185">Reference proteome</keyword>
<name>A0A1H8WGC3_9ACTN</name>
<dbReference type="InterPro" id="IPR037401">
    <property type="entry name" value="SnoaL-like"/>
</dbReference>
<gene>
    <name evidence="2" type="ORF">SAMN05660991_04384</name>
</gene>
<evidence type="ECO:0000259" key="1">
    <source>
        <dbReference type="Pfam" id="PF12680"/>
    </source>
</evidence>
<dbReference type="RefSeq" id="WP_091948913.1">
    <property type="nucleotide sequence ID" value="NZ_FOEE01000020.1"/>
</dbReference>
<dbReference type="EMBL" id="FOEE01000020">
    <property type="protein sequence ID" value="SEP26724.1"/>
    <property type="molecule type" value="Genomic_DNA"/>
</dbReference>
<dbReference type="Gene3D" id="3.10.450.50">
    <property type="match status" value="1"/>
</dbReference>
<dbReference type="InterPro" id="IPR032710">
    <property type="entry name" value="NTF2-like_dom_sf"/>
</dbReference>
<evidence type="ECO:0000313" key="3">
    <source>
        <dbReference type="Proteomes" id="UP000198960"/>
    </source>
</evidence>
<organism evidence="2 3">
    <name type="scientific">Trujillonella endophytica</name>
    <dbReference type="NCBI Taxonomy" id="673521"/>
    <lineage>
        <taxon>Bacteria</taxon>
        <taxon>Bacillati</taxon>
        <taxon>Actinomycetota</taxon>
        <taxon>Actinomycetes</taxon>
        <taxon>Geodermatophilales</taxon>
        <taxon>Geodermatophilaceae</taxon>
        <taxon>Trujillonella</taxon>
    </lineage>
</organism>
<feature type="domain" description="SnoaL-like" evidence="1">
    <location>
        <begin position="33"/>
        <end position="122"/>
    </location>
</feature>
<protein>
    <submittedName>
        <fullName evidence="2">SnoaL-like domain-containing protein</fullName>
    </submittedName>
</protein>
<dbReference type="Pfam" id="PF12680">
    <property type="entry name" value="SnoaL_2"/>
    <property type="match status" value="1"/>
</dbReference>
<sequence>MPPSRNMQTIDRLRNRSNFDDLTSDEAHAASLAEYTEDFVVVEPPSLPQRGEHHGREQWLAMHEIMRATWQQKLTVEHAWDVPEHDVVVLYSRMDWTAKETGRSAIWPTVQVFHFRDAKICRVEIFHQDTQVILDTLEPREAAATAAGGER</sequence>
<reference evidence="3" key="1">
    <citation type="submission" date="2016-10" db="EMBL/GenBank/DDBJ databases">
        <authorList>
            <person name="Varghese N."/>
            <person name="Submissions S."/>
        </authorList>
    </citation>
    <scope>NUCLEOTIDE SEQUENCE [LARGE SCALE GENOMIC DNA]</scope>
    <source>
        <strain evidence="3">DSM 45413</strain>
    </source>
</reference>
<accession>A0A1H8WGC3</accession>
<dbReference type="SUPFAM" id="SSF54427">
    <property type="entry name" value="NTF2-like"/>
    <property type="match status" value="1"/>
</dbReference>